<dbReference type="InterPro" id="IPR053001">
    <property type="entry name" value="MNNG_permease-like"/>
</dbReference>
<feature type="transmembrane region" description="Helical" evidence="1">
    <location>
        <begin position="272"/>
        <end position="295"/>
    </location>
</feature>
<feature type="transmembrane region" description="Helical" evidence="1">
    <location>
        <begin position="331"/>
        <end position="359"/>
    </location>
</feature>
<evidence type="ECO:0000313" key="4">
    <source>
        <dbReference type="Proteomes" id="UP001642482"/>
    </source>
</evidence>
<keyword evidence="1" id="KW-0472">Membrane</keyword>
<dbReference type="Pfam" id="PF12051">
    <property type="entry name" value="DUF3533"/>
    <property type="match status" value="1"/>
</dbReference>
<evidence type="ECO:0000259" key="2">
    <source>
        <dbReference type="Pfam" id="PF12051"/>
    </source>
</evidence>
<keyword evidence="1" id="KW-0812">Transmembrane</keyword>
<evidence type="ECO:0000313" key="3">
    <source>
        <dbReference type="EMBL" id="CAK7232218.1"/>
    </source>
</evidence>
<dbReference type="InterPro" id="IPR022703">
    <property type="entry name" value="DUF3533"/>
</dbReference>
<keyword evidence="4" id="KW-1185">Reference proteome</keyword>
<dbReference type="Proteomes" id="UP001642482">
    <property type="component" value="Unassembled WGS sequence"/>
</dbReference>
<protein>
    <recommendedName>
        <fullName evidence="2">DUF3533 domain-containing protein</fullName>
    </recommendedName>
</protein>
<feature type="transmembrane region" description="Helical" evidence="1">
    <location>
        <begin position="33"/>
        <end position="57"/>
    </location>
</feature>
<reference evidence="3 4" key="1">
    <citation type="submission" date="2024-01" db="EMBL/GenBank/DDBJ databases">
        <authorList>
            <person name="Allen C."/>
            <person name="Tagirdzhanova G."/>
        </authorList>
    </citation>
    <scope>NUCLEOTIDE SEQUENCE [LARGE SCALE GENOMIC DNA]</scope>
</reference>
<organism evidence="3 4">
    <name type="scientific">Sporothrix eucalyptigena</name>
    <dbReference type="NCBI Taxonomy" id="1812306"/>
    <lineage>
        <taxon>Eukaryota</taxon>
        <taxon>Fungi</taxon>
        <taxon>Dikarya</taxon>
        <taxon>Ascomycota</taxon>
        <taxon>Pezizomycotina</taxon>
        <taxon>Sordariomycetes</taxon>
        <taxon>Sordariomycetidae</taxon>
        <taxon>Ophiostomatales</taxon>
        <taxon>Ophiostomataceae</taxon>
        <taxon>Sporothrix</taxon>
    </lineage>
</organism>
<feature type="transmembrane region" description="Helical" evidence="1">
    <location>
        <begin position="231"/>
        <end position="252"/>
    </location>
</feature>
<comment type="caution">
    <text evidence="3">The sequence shown here is derived from an EMBL/GenBank/DDBJ whole genome shotgun (WGS) entry which is preliminary data.</text>
</comment>
<feature type="transmembrane region" description="Helical" evidence="1">
    <location>
        <begin position="390"/>
        <end position="412"/>
    </location>
</feature>
<keyword evidence="1" id="KW-1133">Transmembrane helix</keyword>
<dbReference type="PANTHER" id="PTHR34814">
    <property type="entry name" value="NITROSOGUANIDINE RESISTANCE PROTEIN SNG1"/>
    <property type="match status" value="1"/>
</dbReference>
<proteinExistence type="predicted"/>
<accession>A0ABP0CK37</accession>
<sequence>MGGQRNTIEVQAVEELERVPLRDPFWNGKRKSFVMPMIMMGLIIIICFLFIMSNFFGSAFHQSSRIKALNILAVDYDGSLIGTSFVNAYDGLKADSFPTIDFRSASEFPDAKSIRDAVCRGDYWAGAYVPVGASKKLASALAGGEAATNYSESTVFTYTYNDARYPTVAEGFLQSNLLTWIGAARAAYYQLDNGNTFAAVNQTDVASVAVYLNPITYAADLIMPTNQGSRVYYNTAFMVPPCLAPFFLIMALNGISLAKDVFTRLSIRDVWLLRFAIGSGYTLLASLAFAGYLWAFREDWDVDGRQFVLTWMVMWLDIEVNWVIMESVIASFIPLAFVAIFVVSWVMVNVASAIFPFALSAGWFRWGYLLPAHETYVTLTYVWSGCASPLRYSLPVMFSWLVVGHVTAFFSIRKRCVDAQKLVEAAASGKSH</sequence>
<feature type="transmembrane region" description="Helical" evidence="1">
    <location>
        <begin position="307"/>
        <end position="325"/>
    </location>
</feature>
<gene>
    <name evidence="3" type="ORF">SEUCBS140593_008188</name>
</gene>
<evidence type="ECO:0000256" key="1">
    <source>
        <dbReference type="SAM" id="Phobius"/>
    </source>
</evidence>
<feature type="domain" description="DUF3533" evidence="2">
    <location>
        <begin position="41"/>
        <end position="405"/>
    </location>
</feature>
<dbReference type="PANTHER" id="PTHR34814:SF2">
    <property type="entry name" value="DUF3533 DOMAIN-CONTAINING PROTEIN"/>
    <property type="match status" value="1"/>
</dbReference>
<dbReference type="EMBL" id="CAWUHD010000109">
    <property type="protein sequence ID" value="CAK7232218.1"/>
    <property type="molecule type" value="Genomic_DNA"/>
</dbReference>
<name>A0ABP0CK37_9PEZI</name>